<accession>A0A238J5L7</accession>
<keyword evidence="2" id="KW-1185">Reference proteome</keyword>
<organism evidence="1 2">
    <name type="scientific">Boseongicola aestuarii</name>
    <dbReference type="NCBI Taxonomy" id="1470561"/>
    <lineage>
        <taxon>Bacteria</taxon>
        <taxon>Pseudomonadati</taxon>
        <taxon>Pseudomonadota</taxon>
        <taxon>Alphaproteobacteria</taxon>
        <taxon>Rhodobacterales</taxon>
        <taxon>Paracoccaceae</taxon>
        <taxon>Boseongicola</taxon>
    </lineage>
</organism>
<dbReference type="Proteomes" id="UP000201838">
    <property type="component" value="Unassembled WGS sequence"/>
</dbReference>
<name>A0A238J5L7_9RHOB</name>
<proteinExistence type="predicted"/>
<dbReference type="AlphaFoldDB" id="A0A238J5L7"/>
<sequence>MTVKYLSEMLRFAFVSPKLVRSILEGNQPPALTTNWLRRHDLPASWAEQDRIVAQL</sequence>
<protein>
    <submittedName>
        <fullName evidence="1">Uncharacterized protein</fullName>
    </submittedName>
</protein>
<dbReference type="EMBL" id="FXXQ01000047">
    <property type="protein sequence ID" value="SMX25897.1"/>
    <property type="molecule type" value="Genomic_DNA"/>
</dbReference>
<evidence type="ECO:0000313" key="1">
    <source>
        <dbReference type="EMBL" id="SMX25897.1"/>
    </source>
</evidence>
<evidence type="ECO:0000313" key="2">
    <source>
        <dbReference type="Proteomes" id="UP000201838"/>
    </source>
</evidence>
<reference evidence="1 2" key="1">
    <citation type="submission" date="2017-05" db="EMBL/GenBank/DDBJ databases">
        <authorList>
            <person name="Song R."/>
            <person name="Chenine A.L."/>
            <person name="Ruprecht R.M."/>
        </authorList>
    </citation>
    <scope>NUCLEOTIDE SEQUENCE [LARGE SCALE GENOMIC DNA]</scope>
    <source>
        <strain evidence="1 2">CECT 8489</strain>
    </source>
</reference>
<gene>
    <name evidence="1" type="ORF">BOA8489_04042</name>
</gene>